<dbReference type="InterPro" id="IPR001810">
    <property type="entry name" value="F-box_dom"/>
</dbReference>
<dbReference type="OrthoDB" id="3927840at2759"/>
<dbReference type="SMART" id="SM00256">
    <property type="entry name" value="FBOX"/>
    <property type="match status" value="1"/>
</dbReference>
<feature type="domain" description="F-box" evidence="1">
    <location>
        <begin position="13"/>
        <end position="58"/>
    </location>
</feature>
<evidence type="ECO:0000259" key="1">
    <source>
        <dbReference type="PROSITE" id="PS50181"/>
    </source>
</evidence>
<dbReference type="InterPro" id="IPR032675">
    <property type="entry name" value="LRR_dom_sf"/>
</dbReference>
<sequence length="460" mass="52600">MDQLQQDNRHSRAMTLDVMPVEMISEITSHLKPRDLTKLARVSKKLRDFAQCALWRDIELHRQDAHQDCFGLDVQRQLPRTYLDDELRDPWSYRDSGGTDHVFEQRTAKFGTAIRKLYRTAGKSQGWSRLAPFIRHLCLTITYKSPPSVWNMVLSLSNLNAVELIGEFTAENKGPPAIATLHEPAANKIRHVRLRGYIPGGFVSAVCKASAASIVSLDLGILERPQIHVGDAEDTEYQQMLGYPLYIAPRGALWYTEQSFPTLTSLTHLLLCKRGRFDGPPEMSEEEDGEIREDEVHDVKELKQWASLLQSVSSTIVEVVLEQRPVYLEYLLHMDMDISPHDKTGVNPDLCTSDSALYQHVLGALFDNQGSWPKLQKLTFRGWDTTNLYEEVREAKEPWHVFMARVLPQAQVEHVCGNHMFFSTRKGTILNQHGADGLMPHLDFGRFDEGYLFDMNNFMF</sequence>
<protein>
    <recommendedName>
        <fullName evidence="1">F-box domain-containing protein</fullName>
    </recommendedName>
</protein>
<keyword evidence="3" id="KW-1185">Reference proteome</keyword>
<dbReference type="Proteomes" id="UP000799771">
    <property type="component" value="Unassembled WGS sequence"/>
</dbReference>
<dbReference type="RefSeq" id="XP_033526510.1">
    <property type="nucleotide sequence ID" value="XM_033672767.1"/>
</dbReference>
<name>A0A6A6ALS7_9PLEO</name>
<evidence type="ECO:0000313" key="3">
    <source>
        <dbReference type="Proteomes" id="UP000799771"/>
    </source>
</evidence>
<dbReference type="PROSITE" id="PS50181">
    <property type="entry name" value="FBOX"/>
    <property type="match status" value="1"/>
</dbReference>
<dbReference type="Pfam" id="PF12937">
    <property type="entry name" value="F-box-like"/>
    <property type="match status" value="1"/>
</dbReference>
<proteinExistence type="predicted"/>
<dbReference type="AlphaFoldDB" id="A0A6A6ALS7"/>
<dbReference type="InterPro" id="IPR036047">
    <property type="entry name" value="F-box-like_dom_sf"/>
</dbReference>
<accession>A0A6A6ALS7</accession>
<dbReference type="SUPFAM" id="SSF81383">
    <property type="entry name" value="F-box domain"/>
    <property type="match status" value="1"/>
</dbReference>
<dbReference type="GeneID" id="54413199"/>
<gene>
    <name evidence="2" type="ORF">P153DRAFT_429316</name>
</gene>
<organism evidence="2 3">
    <name type="scientific">Dothidotthia symphoricarpi CBS 119687</name>
    <dbReference type="NCBI Taxonomy" id="1392245"/>
    <lineage>
        <taxon>Eukaryota</taxon>
        <taxon>Fungi</taxon>
        <taxon>Dikarya</taxon>
        <taxon>Ascomycota</taxon>
        <taxon>Pezizomycotina</taxon>
        <taxon>Dothideomycetes</taxon>
        <taxon>Pleosporomycetidae</taxon>
        <taxon>Pleosporales</taxon>
        <taxon>Dothidotthiaceae</taxon>
        <taxon>Dothidotthia</taxon>
    </lineage>
</organism>
<evidence type="ECO:0000313" key="2">
    <source>
        <dbReference type="EMBL" id="KAF2132123.1"/>
    </source>
</evidence>
<dbReference type="Gene3D" id="3.80.10.10">
    <property type="entry name" value="Ribonuclease Inhibitor"/>
    <property type="match status" value="1"/>
</dbReference>
<reference evidence="2" key="1">
    <citation type="journal article" date="2020" name="Stud. Mycol.">
        <title>101 Dothideomycetes genomes: a test case for predicting lifestyles and emergence of pathogens.</title>
        <authorList>
            <person name="Haridas S."/>
            <person name="Albert R."/>
            <person name="Binder M."/>
            <person name="Bloem J."/>
            <person name="Labutti K."/>
            <person name="Salamov A."/>
            <person name="Andreopoulos B."/>
            <person name="Baker S."/>
            <person name="Barry K."/>
            <person name="Bills G."/>
            <person name="Bluhm B."/>
            <person name="Cannon C."/>
            <person name="Castanera R."/>
            <person name="Culley D."/>
            <person name="Daum C."/>
            <person name="Ezra D."/>
            <person name="Gonzalez J."/>
            <person name="Henrissat B."/>
            <person name="Kuo A."/>
            <person name="Liang C."/>
            <person name="Lipzen A."/>
            <person name="Lutzoni F."/>
            <person name="Magnuson J."/>
            <person name="Mondo S."/>
            <person name="Nolan M."/>
            <person name="Ohm R."/>
            <person name="Pangilinan J."/>
            <person name="Park H.-J."/>
            <person name="Ramirez L."/>
            <person name="Alfaro M."/>
            <person name="Sun H."/>
            <person name="Tritt A."/>
            <person name="Yoshinaga Y."/>
            <person name="Zwiers L.-H."/>
            <person name="Turgeon B."/>
            <person name="Goodwin S."/>
            <person name="Spatafora J."/>
            <person name="Crous P."/>
            <person name="Grigoriev I."/>
        </authorList>
    </citation>
    <scope>NUCLEOTIDE SEQUENCE</scope>
    <source>
        <strain evidence="2">CBS 119687</strain>
    </source>
</reference>
<dbReference type="EMBL" id="ML977501">
    <property type="protein sequence ID" value="KAF2132123.1"/>
    <property type="molecule type" value="Genomic_DNA"/>
</dbReference>